<protein>
    <submittedName>
        <fullName evidence="2">Uncharacterized protein</fullName>
    </submittedName>
</protein>
<dbReference type="Proteomes" id="UP000326380">
    <property type="component" value="Unassembled WGS sequence"/>
</dbReference>
<evidence type="ECO:0000256" key="1">
    <source>
        <dbReference type="SAM" id="MobiDB-lite"/>
    </source>
</evidence>
<name>A0A7L4ZUP5_9BACT</name>
<dbReference type="EMBL" id="VTWU01000007">
    <property type="protein sequence ID" value="KAA9327236.1"/>
    <property type="molecule type" value="Genomic_DNA"/>
</dbReference>
<dbReference type="AlphaFoldDB" id="A0A7L4ZUP5"/>
<gene>
    <name evidence="2" type="ORF">F0P96_18560</name>
</gene>
<feature type="region of interest" description="Disordered" evidence="1">
    <location>
        <begin position="1"/>
        <end position="27"/>
    </location>
</feature>
<proteinExistence type="predicted"/>
<comment type="caution">
    <text evidence="2">The sequence shown here is derived from an EMBL/GenBank/DDBJ whole genome shotgun (WGS) entry which is preliminary data.</text>
</comment>
<reference evidence="2 3" key="1">
    <citation type="submission" date="2019-09" db="EMBL/GenBank/DDBJ databases">
        <title>Genome sequence of Hymenobacter sp. M3.</title>
        <authorList>
            <person name="Srinivasan S."/>
        </authorList>
    </citation>
    <scope>NUCLEOTIDE SEQUENCE [LARGE SCALE GENOMIC DNA]</scope>
    <source>
        <strain evidence="2 3">M3</strain>
    </source>
</reference>
<accession>A0A7L4ZUP5</accession>
<keyword evidence="3" id="KW-1185">Reference proteome</keyword>
<evidence type="ECO:0000313" key="3">
    <source>
        <dbReference type="Proteomes" id="UP000326380"/>
    </source>
</evidence>
<organism evidence="2 3">
    <name type="scientific">Hymenobacter busanensis</name>
    <dbReference type="NCBI Taxonomy" id="2607656"/>
    <lineage>
        <taxon>Bacteria</taxon>
        <taxon>Pseudomonadati</taxon>
        <taxon>Bacteroidota</taxon>
        <taxon>Cytophagia</taxon>
        <taxon>Cytophagales</taxon>
        <taxon>Hymenobacteraceae</taxon>
        <taxon>Hymenobacter</taxon>
    </lineage>
</organism>
<feature type="compositionally biased region" description="Basic and acidic residues" evidence="1">
    <location>
        <begin position="1"/>
        <end position="10"/>
    </location>
</feature>
<sequence>MSNKDVRPNEDANANTNNRKGLDPDIQDFSQWLDENMDAADNQRELTDEEHERLAAKMDYHDYVEQFESLSPAEQLFLGKAEDAFNNLGSMLPDADRRFFGTLSEAVDLGIKNALAMPLGTSGERSVAYAAIVAPAYNALRMRHEATHKQEVDAFFDEMQDALVDALRLALRLDGSTGRS</sequence>
<dbReference type="RefSeq" id="WP_151080466.1">
    <property type="nucleotide sequence ID" value="NZ_CP047647.1"/>
</dbReference>
<evidence type="ECO:0000313" key="2">
    <source>
        <dbReference type="EMBL" id="KAA9327236.1"/>
    </source>
</evidence>